<keyword evidence="2" id="KW-1185">Reference proteome</keyword>
<protein>
    <submittedName>
        <fullName evidence="1">Uncharacterized protein</fullName>
    </submittedName>
</protein>
<dbReference type="EMBL" id="JBAWSX010000001">
    <property type="protein sequence ID" value="MEI4799878.1"/>
    <property type="molecule type" value="Genomic_DNA"/>
</dbReference>
<name>A0ABU8FBJ9_9BACI</name>
<dbReference type="Proteomes" id="UP001372526">
    <property type="component" value="Unassembled WGS sequence"/>
</dbReference>
<evidence type="ECO:0000313" key="1">
    <source>
        <dbReference type="EMBL" id="MEI4799878.1"/>
    </source>
</evidence>
<evidence type="ECO:0000313" key="2">
    <source>
        <dbReference type="Proteomes" id="UP001372526"/>
    </source>
</evidence>
<reference evidence="1 2" key="1">
    <citation type="submission" date="2024-01" db="EMBL/GenBank/DDBJ databases">
        <title>Seven novel Bacillus-like species.</title>
        <authorList>
            <person name="Liu G."/>
        </authorList>
    </citation>
    <scope>NUCLEOTIDE SEQUENCE [LARGE SCALE GENOMIC DNA]</scope>
    <source>
        <strain evidence="1 2">FJAT-51639</strain>
    </source>
</reference>
<gene>
    <name evidence="1" type="ORF">WAZ07_00820</name>
</gene>
<organism evidence="1 2">
    <name type="scientific">Bacillus bruguierae</name>
    <dbReference type="NCBI Taxonomy" id="3127667"/>
    <lineage>
        <taxon>Bacteria</taxon>
        <taxon>Bacillati</taxon>
        <taxon>Bacillota</taxon>
        <taxon>Bacilli</taxon>
        <taxon>Bacillales</taxon>
        <taxon>Bacillaceae</taxon>
        <taxon>Bacillus</taxon>
    </lineage>
</organism>
<comment type="caution">
    <text evidence="1">The sequence shown here is derived from an EMBL/GenBank/DDBJ whole genome shotgun (WGS) entry which is preliminary data.</text>
</comment>
<proteinExistence type="predicted"/>
<sequence>MQVSTPEGIKKVEVPLCSAGKTLSIQGYVTELEAAGFSIVFTEQGGGANMPFAAIIIART</sequence>
<accession>A0ABU8FBJ9</accession>
<dbReference type="RefSeq" id="WP_336470947.1">
    <property type="nucleotide sequence ID" value="NZ_JBAWSX010000001.1"/>
</dbReference>